<keyword evidence="2 4" id="KW-0862">Zinc</keyword>
<dbReference type="Gene3D" id="2.30.42.10">
    <property type="match status" value="1"/>
</dbReference>
<dbReference type="SMART" id="SM00033">
    <property type="entry name" value="CH"/>
    <property type="match status" value="1"/>
</dbReference>
<evidence type="ECO:0000256" key="5">
    <source>
        <dbReference type="SAM" id="MobiDB-lite"/>
    </source>
</evidence>
<dbReference type="PANTHER" id="PTHR46767">
    <property type="entry name" value="LIM DOMAIN ONLY PROTEIN 7"/>
    <property type="match status" value="1"/>
</dbReference>
<dbReference type="CDD" id="cd21208">
    <property type="entry name" value="CH_LMO7-like"/>
    <property type="match status" value="1"/>
</dbReference>
<feature type="compositionally biased region" description="Polar residues" evidence="5">
    <location>
        <begin position="344"/>
        <end position="354"/>
    </location>
</feature>
<gene>
    <name evidence="9" type="primary">ML120740</name>
</gene>
<dbReference type="EMBL" id="JN615196">
    <property type="protein sequence ID" value="AEY80345.1"/>
    <property type="molecule type" value="mRNA"/>
</dbReference>
<proteinExistence type="evidence at transcript level"/>
<feature type="domain" description="Calponin-homology (CH)" evidence="6">
    <location>
        <begin position="27"/>
        <end position="140"/>
    </location>
</feature>
<feature type="domain" description="LIM zinc-binding" evidence="7">
    <location>
        <begin position="519"/>
        <end position="586"/>
    </location>
</feature>
<dbReference type="SMART" id="SM00132">
    <property type="entry name" value="LIM"/>
    <property type="match status" value="1"/>
</dbReference>
<dbReference type="InterPro" id="IPR036034">
    <property type="entry name" value="PDZ_sf"/>
</dbReference>
<dbReference type="HOGENOM" id="CLU_455160_0_0_1"/>
<dbReference type="PROSITE" id="PS50023">
    <property type="entry name" value="LIM_DOMAIN_2"/>
    <property type="match status" value="1"/>
</dbReference>
<protein>
    <submittedName>
        <fullName evidence="9">LMO7 subclass LIM protein ML120740b</fullName>
    </submittedName>
</protein>
<dbReference type="PANTHER" id="PTHR46767:SF1">
    <property type="entry name" value="LIM DOMAIN ONLY PROTEIN 7"/>
    <property type="match status" value="1"/>
</dbReference>
<dbReference type="GO" id="GO:0030155">
    <property type="term" value="P:regulation of cell adhesion"/>
    <property type="evidence" value="ECO:0007669"/>
    <property type="project" value="InterPro"/>
</dbReference>
<dbReference type="InterPro" id="IPR001478">
    <property type="entry name" value="PDZ"/>
</dbReference>
<feature type="domain" description="PDZ" evidence="8">
    <location>
        <begin position="240"/>
        <end position="308"/>
    </location>
</feature>
<dbReference type="InterPro" id="IPR029978">
    <property type="entry name" value="LMO-7"/>
</dbReference>
<feature type="compositionally biased region" description="Basic and acidic residues" evidence="5">
    <location>
        <begin position="366"/>
        <end position="379"/>
    </location>
</feature>
<dbReference type="SUPFAM" id="SSF50156">
    <property type="entry name" value="PDZ domain-like"/>
    <property type="match status" value="1"/>
</dbReference>
<organism evidence="9">
    <name type="scientific">Mnemiopsis leidyi</name>
    <name type="common">Sea walnut</name>
    <name type="synonym">Warty comb jellyfish</name>
    <dbReference type="NCBI Taxonomy" id="27923"/>
    <lineage>
        <taxon>Eukaryota</taxon>
        <taxon>Metazoa</taxon>
        <taxon>Ctenophora</taxon>
        <taxon>Tentaculata</taxon>
        <taxon>Lobata</taxon>
        <taxon>Bolinopsidae</taxon>
        <taxon>Mnemiopsis</taxon>
    </lineage>
</organism>
<evidence type="ECO:0000256" key="1">
    <source>
        <dbReference type="ARBA" id="ARBA00022723"/>
    </source>
</evidence>
<feature type="region of interest" description="Disordered" evidence="5">
    <location>
        <begin position="344"/>
        <end position="405"/>
    </location>
</feature>
<feature type="compositionally biased region" description="Basic and acidic residues" evidence="5">
    <location>
        <begin position="197"/>
        <end position="209"/>
    </location>
</feature>
<keyword evidence="1 4" id="KW-0479">Metal-binding</keyword>
<dbReference type="Pfam" id="PF00595">
    <property type="entry name" value="PDZ"/>
    <property type="match status" value="1"/>
</dbReference>
<dbReference type="CDD" id="cd08368">
    <property type="entry name" value="LIM"/>
    <property type="match status" value="1"/>
</dbReference>
<sequence length="600" mass="68086">MRVETVTDELNEYFKSDWELDTKKAETITLKQARLWIEAVFGKKHDSDVKFKKALTDGILLCRLINKVVPNTIPFVNVGRNPITWLENVQFFLDGCRRVGLKEDMLFEPYDIKYFGNNQEELERRNNKIAVTLFWLSRIAKGLPIFSVIEKNQSIVEKVKIDEAEKMMDSFKKSDGLENSSNCENGLNRASKRCTNHNKEPDKEKRKSVVFENLQSQSQCKRNRSRSESGEKRGEDGKFTLLVEKSEKSNDFGVTVKETDTEYPVITAVQKDSYAHKSGLAIGDYVITINGINTGNMSLQQVNDKIKSVFTEGHVYLGICRLPPNETLTQKHKESTLFQQRIRNRSVPNKTPSVSDVPLLTPGQSHHGDITTEQSHHGDITTGQSHHGDHGDVTTSQGFHGDLTPDIPLIRSKTISNVQSAPIAQGPDLSEWRAMLEKHKRDTYRTELDHATIRDLWNKYIKTSEIDEVLSEVDKFDINKANKFKESVVQTDGNDSLNRNLTLVGHKLRRSADTYNNHVLCGCCVKAIGTQASIHLDETNFTYHQTCFSCKHCGVMLLEKSKLLFNVFVVDGLPYCDVCIKKMGMIRLGKVKKMPLKTSV</sequence>
<dbReference type="Pfam" id="PF00307">
    <property type="entry name" value="CH"/>
    <property type="match status" value="1"/>
</dbReference>
<dbReference type="AlphaFoldDB" id="H2DJX4"/>
<dbReference type="SMART" id="SM00228">
    <property type="entry name" value="PDZ"/>
    <property type="match status" value="1"/>
</dbReference>
<name>H2DJX4_MNELE</name>
<dbReference type="PROSITE" id="PS50106">
    <property type="entry name" value="PDZ"/>
    <property type="match status" value="1"/>
</dbReference>
<dbReference type="InterPro" id="IPR001781">
    <property type="entry name" value="Znf_LIM"/>
</dbReference>
<evidence type="ECO:0000313" key="9">
    <source>
        <dbReference type="EMBL" id="AEY80345.1"/>
    </source>
</evidence>
<dbReference type="Gene3D" id="1.10.418.10">
    <property type="entry name" value="Calponin-like domain"/>
    <property type="match status" value="1"/>
</dbReference>
<evidence type="ECO:0000256" key="2">
    <source>
        <dbReference type="ARBA" id="ARBA00022833"/>
    </source>
</evidence>
<dbReference type="SUPFAM" id="SSF47576">
    <property type="entry name" value="Calponin-homology domain, CH-domain"/>
    <property type="match status" value="1"/>
</dbReference>
<keyword evidence="3 4" id="KW-0440">LIM domain</keyword>
<evidence type="ECO:0000259" key="6">
    <source>
        <dbReference type="PROSITE" id="PS50021"/>
    </source>
</evidence>
<evidence type="ECO:0000256" key="3">
    <source>
        <dbReference type="ARBA" id="ARBA00023038"/>
    </source>
</evidence>
<evidence type="ECO:0000259" key="8">
    <source>
        <dbReference type="PROSITE" id="PS50106"/>
    </source>
</evidence>
<accession>H2DJX4</accession>
<dbReference type="PROSITE" id="PS50021">
    <property type="entry name" value="CH"/>
    <property type="match status" value="1"/>
</dbReference>
<dbReference type="GO" id="GO:0023051">
    <property type="term" value="P:regulation of signaling"/>
    <property type="evidence" value="ECO:0007669"/>
    <property type="project" value="InterPro"/>
</dbReference>
<dbReference type="InterPro" id="IPR001715">
    <property type="entry name" value="CH_dom"/>
</dbReference>
<feature type="compositionally biased region" description="Basic and acidic residues" evidence="5">
    <location>
        <begin position="225"/>
        <end position="238"/>
    </location>
</feature>
<dbReference type="PROSITE" id="PS00478">
    <property type="entry name" value="LIM_DOMAIN_1"/>
    <property type="match status" value="1"/>
</dbReference>
<evidence type="ECO:0000259" key="7">
    <source>
        <dbReference type="PROSITE" id="PS50023"/>
    </source>
</evidence>
<reference evidence="9" key="1">
    <citation type="submission" date="2011-08" db="EMBL/GenBank/DDBJ databases">
        <title>The Diversification of the LIM Superclass at the Base of the Metazoa Increased Subcellular Complexity and Promoted Multicellular Specialization.</title>
        <authorList>
            <person name="Koch B.J."/>
            <person name="Ryan J.F."/>
            <person name="Baxevanis A.D."/>
        </authorList>
    </citation>
    <scope>NUCLEOTIDE SEQUENCE</scope>
</reference>
<evidence type="ECO:0000256" key="4">
    <source>
        <dbReference type="PROSITE-ProRule" id="PRU00125"/>
    </source>
</evidence>
<dbReference type="InterPro" id="IPR036872">
    <property type="entry name" value="CH_dom_sf"/>
</dbReference>
<dbReference type="GO" id="GO:0046872">
    <property type="term" value="F:metal ion binding"/>
    <property type="evidence" value="ECO:0007669"/>
    <property type="project" value="UniProtKB-KW"/>
</dbReference>
<feature type="region of interest" description="Disordered" evidence="5">
    <location>
        <begin position="172"/>
        <end position="238"/>
    </location>
</feature>
<dbReference type="Gene3D" id="2.10.110.10">
    <property type="entry name" value="Cysteine Rich Protein"/>
    <property type="match status" value="1"/>
</dbReference>